<keyword evidence="1" id="KW-0812">Transmembrane</keyword>
<keyword evidence="1" id="KW-0472">Membrane</keyword>
<keyword evidence="1" id="KW-1133">Transmembrane helix</keyword>
<dbReference type="AlphaFoldDB" id="X0RJ72"/>
<evidence type="ECO:0000313" key="2">
    <source>
        <dbReference type="EMBL" id="GAF68889.1"/>
    </source>
</evidence>
<feature type="transmembrane region" description="Helical" evidence="1">
    <location>
        <begin position="12"/>
        <end position="32"/>
    </location>
</feature>
<proteinExistence type="predicted"/>
<organism evidence="2">
    <name type="scientific">marine sediment metagenome</name>
    <dbReference type="NCBI Taxonomy" id="412755"/>
    <lineage>
        <taxon>unclassified sequences</taxon>
        <taxon>metagenomes</taxon>
        <taxon>ecological metagenomes</taxon>
    </lineage>
</organism>
<accession>X0RJ72</accession>
<sequence length="51" mass="5828">DRKARLNMDPLIMFTMWIAWAIAITYVIDLCIEGKEPNAKATESKEENGKT</sequence>
<feature type="non-terminal residue" evidence="2">
    <location>
        <position position="1"/>
    </location>
</feature>
<comment type="caution">
    <text evidence="2">The sequence shown here is derived from an EMBL/GenBank/DDBJ whole genome shotgun (WGS) entry which is preliminary data.</text>
</comment>
<reference evidence="2" key="1">
    <citation type="journal article" date="2014" name="Front. Microbiol.">
        <title>High frequency of phylogenetically diverse reductive dehalogenase-homologous genes in deep subseafloor sedimentary metagenomes.</title>
        <authorList>
            <person name="Kawai M."/>
            <person name="Futagami T."/>
            <person name="Toyoda A."/>
            <person name="Takaki Y."/>
            <person name="Nishi S."/>
            <person name="Hori S."/>
            <person name="Arai W."/>
            <person name="Tsubouchi T."/>
            <person name="Morono Y."/>
            <person name="Uchiyama I."/>
            <person name="Ito T."/>
            <person name="Fujiyama A."/>
            <person name="Inagaki F."/>
            <person name="Takami H."/>
        </authorList>
    </citation>
    <scope>NUCLEOTIDE SEQUENCE</scope>
    <source>
        <strain evidence="2">Expedition CK06-06</strain>
    </source>
</reference>
<protein>
    <submittedName>
        <fullName evidence="2">Uncharacterized protein</fullName>
    </submittedName>
</protein>
<gene>
    <name evidence="2" type="ORF">S01H1_14862</name>
</gene>
<evidence type="ECO:0000256" key="1">
    <source>
        <dbReference type="SAM" id="Phobius"/>
    </source>
</evidence>
<dbReference type="EMBL" id="BARS01007746">
    <property type="protein sequence ID" value="GAF68889.1"/>
    <property type="molecule type" value="Genomic_DNA"/>
</dbReference>
<name>X0RJ72_9ZZZZ</name>